<organism evidence="2 3">
    <name type="scientific">Gandjariella thermophila</name>
    <dbReference type="NCBI Taxonomy" id="1931992"/>
    <lineage>
        <taxon>Bacteria</taxon>
        <taxon>Bacillati</taxon>
        <taxon>Actinomycetota</taxon>
        <taxon>Actinomycetes</taxon>
        <taxon>Pseudonocardiales</taxon>
        <taxon>Pseudonocardiaceae</taxon>
        <taxon>Gandjariella</taxon>
    </lineage>
</organism>
<sequence length="53" mass="5389">MFRSPAVAAGTTGSGGAGEARMPGAAPAFPRAADPPSHRFVPVLGDRTGFTYR</sequence>
<comment type="caution">
    <text evidence="2">The sequence shown here is derived from an EMBL/GenBank/DDBJ whole genome shotgun (WGS) entry which is preliminary data.</text>
</comment>
<dbReference type="Proteomes" id="UP000298860">
    <property type="component" value="Unassembled WGS sequence"/>
</dbReference>
<dbReference type="AlphaFoldDB" id="A0A4D4IZR8"/>
<accession>A0A4D4IZR8</accession>
<feature type="region of interest" description="Disordered" evidence="1">
    <location>
        <begin position="1"/>
        <end position="53"/>
    </location>
</feature>
<evidence type="ECO:0000256" key="1">
    <source>
        <dbReference type="SAM" id="MobiDB-lite"/>
    </source>
</evidence>
<dbReference type="EMBL" id="BJFL01000005">
    <property type="protein sequence ID" value="GDY29835.1"/>
    <property type="molecule type" value="Genomic_DNA"/>
</dbReference>
<name>A0A4D4IZR8_9PSEU</name>
<reference evidence="3" key="1">
    <citation type="submission" date="2019-04" db="EMBL/GenBank/DDBJ databases">
        <title>Draft genome sequence of Pseudonocardiaceae bacterium SL3-2-4.</title>
        <authorList>
            <person name="Ningsih F."/>
            <person name="Yokota A."/>
            <person name="Sakai Y."/>
            <person name="Nanatani K."/>
            <person name="Yabe S."/>
            <person name="Oetari A."/>
            <person name="Sjamsuridzal W."/>
        </authorList>
    </citation>
    <scope>NUCLEOTIDE SEQUENCE [LARGE SCALE GENOMIC DNA]</scope>
    <source>
        <strain evidence="3">SL3-2-4</strain>
    </source>
</reference>
<protein>
    <submittedName>
        <fullName evidence="2">Uncharacterized protein</fullName>
    </submittedName>
</protein>
<feature type="compositionally biased region" description="Low complexity" evidence="1">
    <location>
        <begin position="1"/>
        <end position="11"/>
    </location>
</feature>
<feature type="compositionally biased region" description="Low complexity" evidence="1">
    <location>
        <begin position="19"/>
        <end position="35"/>
    </location>
</feature>
<keyword evidence="3" id="KW-1185">Reference proteome</keyword>
<evidence type="ECO:0000313" key="3">
    <source>
        <dbReference type="Proteomes" id="UP000298860"/>
    </source>
</evidence>
<gene>
    <name evidence="2" type="ORF">GTS_14680</name>
</gene>
<evidence type="ECO:0000313" key="2">
    <source>
        <dbReference type="EMBL" id="GDY29835.1"/>
    </source>
</evidence>
<proteinExistence type="predicted"/>